<dbReference type="EMBL" id="BGZK01000483">
    <property type="protein sequence ID" value="GBP46427.1"/>
    <property type="molecule type" value="Genomic_DNA"/>
</dbReference>
<organism evidence="2 3">
    <name type="scientific">Eumeta variegata</name>
    <name type="common">Bagworm moth</name>
    <name type="synonym">Eumeta japonica</name>
    <dbReference type="NCBI Taxonomy" id="151549"/>
    <lineage>
        <taxon>Eukaryota</taxon>
        <taxon>Metazoa</taxon>
        <taxon>Ecdysozoa</taxon>
        <taxon>Arthropoda</taxon>
        <taxon>Hexapoda</taxon>
        <taxon>Insecta</taxon>
        <taxon>Pterygota</taxon>
        <taxon>Neoptera</taxon>
        <taxon>Endopterygota</taxon>
        <taxon>Lepidoptera</taxon>
        <taxon>Glossata</taxon>
        <taxon>Ditrysia</taxon>
        <taxon>Tineoidea</taxon>
        <taxon>Psychidae</taxon>
        <taxon>Oiketicinae</taxon>
        <taxon>Eumeta</taxon>
    </lineage>
</organism>
<evidence type="ECO:0000313" key="3">
    <source>
        <dbReference type="Proteomes" id="UP000299102"/>
    </source>
</evidence>
<proteinExistence type="predicted"/>
<dbReference type="Proteomes" id="UP000299102">
    <property type="component" value="Unassembled WGS sequence"/>
</dbReference>
<gene>
    <name evidence="2" type="ORF">EVAR_95127_1</name>
</gene>
<name>A0A4C1W8G9_EUMVA</name>
<keyword evidence="3" id="KW-1185">Reference proteome</keyword>
<evidence type="ECO:0000313" key="2">
    <source>
        <dbReference type="EMBL" id="GBP46427.1"/>
    </source>
</evidence>
<protein>
    <submittedName>
        <fullName evidence="2">Uncharacterized protein</fullName>
    </submittedName>
</protein>
<accession>A0A4C1W8G9</accession>
<keyword evidence="1" id="KW-1133">Transmembrane helix</keyword>
<feature type="transmembrane region" description="Helical" evidence="1">
    <location>
        <begin position="197"/>
        <end position="220"/>
    </location>
</feature>
<evidence type="ECO:0000256" key="1">
    <source>
        <dbReference type="SAM" id="Phobius"/>
    </source>
</evidence>
<comment type="caution">
    <text evidence="2">The sequence shown here is derived from an EMBL/GenBank/DDBJ whole genome shotgun (WGS) entry which is preliminary data.</text>
</comment>
<dbReference type="AlphaFoldDB" id="A0A4C1W8G9"/>
<sequence length="223" mass="25029">MGRERDVEVMGHLRLGRVRWRRTVWSSNLRGRFFSNGGRSVTETDGPRSFIFSVPPKLVQLFPSLTDSFSIEYARATRTLISRRAARLGRRRARGRGVKSHRGKCFQRDGFKWWFCCGRAAFVSGHCAGRGAGAARRRDGGGAISTRTIPVSETGPPVRRPLISIRARIQTGERLKLRTRLHFLGFSTRRMEKRKPFGVAFVCVSPSVLSVSPAAVGRFLRIG</sequence>
<keyword evidence="1" id="KW-0472">Membrane</keyword>
<keyword evidence="1" id="KW-0812">Transmembrane</keyword>
<reference evidence="2 3" key="1">
    <citation type="journal article" date="2019" name="Commun. Biol.">
        <title>The bagworm genome reveals a unique fibroin gene that provides high tensile strength.</title>
        <authorList>
            <person name="Kono N."/>
            <person name="Nakamura H."/>
            <person name="Ohtoshi R."/>
            <person name="Tomita M."/>
            <person name="Numata K."/>
            <person name="Arakawa K."/>
        </authorList>
    </citation>
    <scope>NUCLEOTIDE SEQUENCE [LARGE SCALE GENOMIC DNA]</scope>
</reference>